<proteinExistence type="predicted"/>
<dbReference type="Proteomes" id="UP001362999">
    <property type="component" value="Unassembled WGS sequence"/>
</dbReference>
<evidence type="ECO:0000313" key="3">
    <source>
        <dbReference type="Proteomes" id="UP001362999"/>
    </source>
</evidence>
<protein>
    <recommendedName>
        <fullName evidence="4">Chromo domain-containing protein</fullName>
    </recommendedName>
</protein>
<dbReference type="AlphaFoldDB" id="A0AAW0A5J1"/>
<gene>
    <name evidence="2" type="ORF">R3P38DRAFT_2559080</name>
</gene>
<name>A0AAW0A5J1_9AGAR</name>
<dbReference type="EMBL" id="JAWWNJ010000083">
    <property type="protein sequence ID" value="KAK7001419.1"/>
    <property type="molecule type" value="Genomic_DNA"/>
</dbReference>
<feature type="compositionally biased region" description="Low complexity" evidence="1">
    <location>
        <begin position="181"/>
        <end position="194"/>
    </location>
</feature>
<accession>A0AAW0A5J1</accession>
<feature type="region of interest" description="Disordered" evidence="1">
    <location>
        <begin position="176"/>
        <end position="231"/>
    </location>
</feature>
<organism evidence="2 3">
    <name type="scientific">Favolaschia claudopus</name>
    <dbReference type="NCBI Taxonomy" id="2862362"/>
    <lineage>
        <taxon>Eukaryota</taxon>
        <taxon>Fungi</taxon>
        <taxon>Dikarya</taxon>
        <taxon>Basidiomycota</taxon>
        <taxon>Agaricomycotina</taxon>
        <taxon>Agaricomycetes</taxon>
        <taxon>Agaricomycetidae</taxon>
        <taxon>Agaricales</taxon>
        <taxon>Marasmiineae</taxon>
        <taxon>Mycenaceae</taxon>
        <taxon>Favolaschia</taxon>
    </lineage>
</organism>
<feature type="compositionally biased region" description="Polar residues" evidence="1">
    <location>
        <begin position="783"/>
        <end position="792"/>
    </location>
</feature>
<feature type="compositionally biased region" description="Basic residues" evidence="1">
    <location>
        <begin position="613"/>
        <end position="627"/>
    </location>
</feature>
<comment type="caution">
    <text evidence="2">The sequence shown here is derived from an EMBL/GenBank/DDBJ whole genome shotgun (WGS) entry which is preliminary data.</text>
</comment>
<evidence type="ECO:0008006" key="4">
    <source>
        <dbReference type="Google" id="ProtNLM"/>
    </source>
</evidence>
<feature type="region of interest" description="Disordered" evidence="1">
    <location>
        <begin position="775"/>
        <end position="832"/>
    </location>
</feature>
<sequence>MVREFAATELRKVHPRPVIDLKTPVNASAPSEVASVLPSQNTHTVERLETVEASSQIQSGSSETVLQAPGAAGSLAASDKSSAVEGAVADQNSEAQVDTDILWDITEVCGVQDTANGKLYECRFAGFTELEWVQETEMRWAVSEPLTTYKILANQAFYSEECDVLIAAFYQRQSEDRLDSDNGTGDPDSSSSDSSDSEAQPPRKRPRRNKSSGKQRKIVNPKGKKAALPSPISLQQTADLEALFDLVGLQTEIDSVKQARPTQGAASRLFFQASGTRTLVRDVVDACYIQARAWSGLDLVTDSPSKHASLDIAGAEFIKLTQTARALPRIASFERITSVLHRNLRSTTARAHIIIFRWCSKIGPATIKALFEIHRSNGFDGFPGHLPLGQLIDHIVQFAYSCWPGEKNAASIPSHGRFGPSHLYGLLSSVEGSKPKFITLRNPFSRRAPFHSRYSGAQKCLLDVFESAFIIPSVRQCHDFFSSTNHRSRKDNDDSVFQQALCRGAVLECLVDTCQDDGILVSDSLDAVLRNPWVYFQLGRSDRVGPALLNNASITLQPLRMWLKDHVAGNSKIMDAVKLLGNETYTILQEMTAGQAHPDTREELQSAAEQLRSHGKAARSPVKRNTRKPAYETPELEAILQGSSLPLIGLAGLLIREALSWRRDLPHQDIRLRRLLLGQPAAQSSANTDRNPDHLNPCREFNRYTELFKAHCPPEKLTGPKGLANTLAWFGTGQGVGTEQFLNTLHTSGGFWKDELAGMIQQFATASERRHMRTAPPYDNTRAWGNQPNDTLAAQPAKRVPQTPTDRNVNPGLKRNRKGIIRKQQVSAAKPKPERLTLEEKFGPMFSPEVEDAWLHLGPLANQEPRGCSPADLPSWTATLELIKSINIPAFKTGLTAMQLVNTLAFSGIVQMPTVMVMANWIADNQGLGAVAGLQLLGFKTTSKNQIRAAFICFHNYLDCKLTALDKQALGFHPPFTEHVLCKIPRWEKYLKADGCPSLSQMLEDLGDIEWISGSNAQDPSAMPFPLVPNEKDLELALEKGGEERKESVCSEWLKDSVFSIFTQDVDEHESEEETVLRVGLIQTC</sequence>
<evidence type="ECO:0000313" key="2">
    <source>
        <dbReference type="EMBL" id="KAK7001419.1"/>
    </source>
</evidence>
<keyword evidence="3" id="KW-1185">Reference proteome</keyword>
<reference evidence="2 3" key="1">
    <citation type="journal article" date="2024" name="J Genomics">
        <title>Draft genome sequencing and assembly of Favolaschia claudopus CIRM-BRFM 2984 isolated from oak limbs.</title>
        <authorList>
            <person name="Navarro D."/>
            <person name="Drula E."/>
            <person name="Chaduli D."/>
            <person name="Cazenave R."/>
            <person name="Ahrendt S."/>
            <person name="Wang J."/>
            <person name="Lipzen A."/>
            <person name="Daum C."/>
            <person name="Barry K."/>
            <person name="Grigoriev I.V."/>
            <person name="Favel A."/>
            <person name="Rosso M.N."/>
            <person name="Martin F."/>
        </authorList>
    </citation>
    <scope>NUCLEOTIDE SEQUENCE [LARGE SCALE GENOMIC DNA]</scope>
    <source>
        <strain evidence="2 3">CIRM-BRFM 2984</strain>
    </source>
</reference>
<feature type="region of interest" description="Disordered" evidence="1">
    <location>
        <begin position="594"/>
        <end position="630"/>
    </location>
</feature>
<evidence type="ECO:0000256" key="1">
    <source>
        <dbReference type="SAM" id="MobiDB-lite"/>
    </source>
</evidence>
<feature type="compositionally biased region" description="Basic residues" evidence="1">
    <location>
        <begin position="202"/>
        <end position="225"/>
    </location>
</feature>